<dbReference type="EMBL" id="CM001218">
    <property type="protein sequence ID" value="AES64515.1"/>
    <property type="molecule type" value="Genomic_DNA"/>
</dbReference>
<accession>G7IPA5</accession>
<sequence>MWDLVPRLSNAKVIQRLWTFRYKKNYDGSFELNGFVLLSIEKELLNEINHNNLMNDFASKKVRKVKF</sequence>
<keyword evidence="3" id="KW-1185">Reference proteome</keyword>
<reference evidence="1 3" key="1">
    <citation type="journal article" date="2011" name="Nature">
        <title>The Medicago genome provides insight into the evolution of rhizobial symbioses.</title>
        <authorList>
            <person name="Young N.D."/>
            <person name="Debelle F."/>
            <person name="Oldroyd G.E."/>
            <person name="Geurts R."/>
            <person name="Cannon S.B."/>
            <person name="Udvardi M.K."/>
            <person name="Benedito V.A."/>
            <person name="Mayer K.F."/>
            <person name="Gouzy J."/>
            <person name="Schoof H."/>
            <person name="Van de Peer Y."/>
            <person name="Proost S."/>
            <person name="Cook D.R."/>
            <person name="Meyers B.C."/>
            <person name="Spannagl M."/>
            <person name="Cheung F."/>
            <person name="De Mita S."/>
            <person name="Krishnakumar V."/>
            <person name="Gundlach H."/>
            <person name="Zhou S."/>
            <person name="Mudge J."/>
            <person name="Bharti A.K."/>
            <person name="Murray J.D."/>
            <person name="Naoumkina M.A."/>
            <person name="Rosen B."/>
            <person name="Silverstein K.A."/>
            <person name="Tang H."/>
            <person name="Rombauts S."/>
            <person name="Zhao P.X."/>
            <person name="Zhou P."/>
            <person name="Barbe V."/>
            <person name="Bardou P."/>
            <person name="Bechner M."/>
            <person name="Bellec A."/>
            <person name="Berger A."/>
            <person name="Berges H."/>
            <person name="Bidwell S."/>
            <person name="Bisseling T."/>
            <person name="Choisne N."/>
            <person name="Couloux A."/>
            <person name="Denny R."/>
            <person name="Deshpande S."/>
            <person name="Dai X."/>
            <person name="Doyle J.J."/>
            <person name="Dudez A.M."/>
            <person name="Farmer A.D."/>
            <person name="Fouteau S."/>
            <person name="Franken C."/>
            <person name="Gibelin C."/>
            <person name="Gish J."/>
            <person name="Goldstein S."/>
            <person name="Gonzalez A.J."/>
            <person name="Green P.J."/>
            <person name="Hallab A."/>
            <person name="Hartog M."/>
            <person name="Hua A."/>
            <person name="Humphray S.J."/>
            <person name="Jeong D.H."/>
            <person name="Jing Y."/>
            <person name="Jocker A."/>
            <person name="Kenton S.M."/>
            <person name="Kim D.J."/>
            <person name="Klee K."/>
            <person name="Lai H."/>
            <person name="Lang C."/>
            <person name="Lin S."/>
            <person name="Macmil S.L."/>
            <person name="Magdelenat G."/>
            <person name="Matthews L."/>
            <person name="McCorrison J."/>
            <person name="Monaghan E.L."/>
            <person name="Mun J.H."/>
            <person name="Najar F.Z."/>
            <person name="Nicholson C."/>
            <person name="Noirot C."/>
            <person name="O'Bleness M."/>
            <person name="Paule C.R."/>
            <person name="Poulain J."/>
            <person name="Prion F."/>
            <person name="Qin B."/>
            <person name="Qu C."/>
            <person name="Retzel E.F."/>
            <person name="Riddle C."/>
            <person name="Sallet E."/>
            <person name="Samain S."/>
            <person name="Samson N."/>
            <person name="Sanders I."/>
            <person name="Saurat O."/>
            <person name="Scarpelli C."/>
            <person name="Schiex T."/>
            <person name="Segurens B."/>
            <person name="Severin A.J."/>
            <person name="Sherrier D.J."/>
            <person name="Shi R."/>
            <person name="Sims S."/>
            <person name="Singer S.R."/>
            <person name="Sinharoy S."/>
            <person name="Sterck L."/>
            <person name="Viollet A."/>
            <person name="Wang B.B."/>
            <person name="Wang K."/>
            <person name="Wang M."/>
            <person name="Wang X."/>
            <person name="Warfsmann J."/>
            <person name="Weissenbach J."/>
            <person name="White D.D."/>
            <person name="White J.D."/>
            <person name="Wiley G.B."/>
            <person name="Wincker P."/>
            <person name="Xing Y."/>
            <person name="Yang L."/>
            <person name="Yao Z."/>
            <person name="Ying F."/>
            <person name="Zhai J."/>
            <person name="Zhou L."/>
            <person name="Zuber A."/>
            <person name="Denarie J."/>
            <person name="Dixon R.A."/>
            <person name="May G.D."/>
            <person name="Schwartz D.C."/>
            <person name="Rogers J."/>
            <person name="Quetier F."/>
            <person name="Town C.D."/>
            <person name="Roe B.A."/>
        </authorList>
    </citation>
    <scope>NUCLEOTIDE SEQUENCE [LARGE SCALE GENOMIC DNA]</scope>
    <source>
        <strain evidence="1">A17</strain>
        <strain evidence="2 3">cv. Jemalong A17</strain>
    </source>
</reference>
<reference evidence="1 3" key="2">
    <citation type="journal article" date="2014" name="BMC Genomics">
        <title>An improved genome release (version Mt4.0) for the model legume Medicago truncatula.</title>
        <authorList>
            <person name="Tang H."/>
            <person name="Krishnakumar V."/>
            <person name="Bidwell S."/>
            <person name="Rosen B."/>
            <person name="Chan A."/>
            <person name="Zhou S."/>
            <person name="Gentzbittel L."/>
            <person name="Childs K.L."/>
            <person name="Yandell M."/>
            <person name="Gundlach H."/>
            <person name="Mayer K.F."/>
            <person name="Schwartz D.C."/>
            <person name="Town C.D."/>
        </authorList>
    </citation>
    <scope>GENOME REANNOTATION</scope>
    <source>
        <strain evidence="2 3">cv. Jemalong A17</strain>
    </source>
</reference>
<gene>
    <name evidence="1" type="ordered locus">MTR_2g026280</name>
</gene>
<evidence type="ECO:0000313" key="3">
    <source>
        <dbReference type="Proteomes" id="UP000002051"/>
    </source>
</evidence>
<proteinExistence type="predicted"/>
<organism evidence="1 3">
    <name type="scientific">Medicago truncatula</name>
    <name type="common">Barrel medic</name>
    <name type="synonym">Medicago tribuloides</name>
    <dbReference type="NCBI Taxonomy" id="3880"/>
    <lineage>
        <taxon>Eukaryota</taxon>
        <taxon>Viridiplantae</taxon>
        <taxon>Streptophyta</taxon>
        <taxon>Embryophyta</taxon>
        <taxon>Tracheophyta</taxon>
        <taxon>Spermatophyta</taxon>
        <taxon>Magnoliopsida</taxon>
        <taxon>eudicotyledons</taxon>
        <taxon>Gunneridae</taxon>
        <taxon>Pentapetalae</taxon>
        <taxon>rosids</taxon>
        <taxon>fabids</taxon>
        <taxon>Fabales</taxon>
        <taxon>Fabaceae</taxon>
        <taxon>Papilionoideae</taxon>
        <taxon>50 kb inversion clade</taxon>
        <taxon>NPAAA clade</taxon>
        <taxon>Hologalegina</taxon>
        <taxon>IRL clade</taxon>
        <taxon>Trifolieae</taxon>
        <taxon>Medicago</taxon>
    </lineage>
</organism>
<reference evidence="2" key="3">
    <citation type="submission" date="2015-04" db="UniProtKB">
        <authorList>
            <consortium name="EnsemblPlants"/>
        </authorList>
    </citation>
    <scope>IDENTIFICATION</scope>
    <source>
        <strain evidence="2">cv. Jemalong A17</strain>
    </source>
</reference>
<dbReference type="PaxDb" id="3880-AES64515"/>
<evidence type="ECO:0000313" key="2">
    <source>
        <dbReference type="EnsemblPlants" id="AES64515"/>
    </source>
</evidence>
<dbReference type="Proteomes" id="UP000002051">
    <property type="component" value="Chromosome 2"/>
</dbReference>
<dbReference type="HOGENOM" id="CLU_2816200_0_0_1"/>
<dbReference type="EnsemblPlants" id="AES64515">
    <property type="protein sequence ID" value="AES64515"/>
    <property type="gene ID" value="MTR_2g026280"/>
</dbReference>
<evidence type="ECO:0000313" key="1">
    <source>
        <dbReference type="EMBL" id="AES64515.1"/>
    </source>
</evidence>
<protein>
    <submittedName>
        <fullName evidence="1 2">Uncharacterized protein</fullName>
    </submittedName>
</protein>
<dbReference type="AlphaFoldDB" id="G7IPA5"/>
<name>G7IPA5_MEDTR</name>